<dbReference type="InterPro" id="IPR032092">
    <property type="entry name" value="PilW"/>
</dbReference>
<dbReference type="Proteomes" id="UP001156706">
    <property type="component" value="Unassembled WGS sequence"/>
</dbReference>
<comment type="caution">
    <text evidence="2">The sequence shown here is derived from an EMBL/GenBank/DDBJ whole genome shotgun (WGS) entry which is preliminary data.</text>
</comment>
<evidence type="ECO:0000256" key="1">
    <source>
        <dbReference type="SAM" id="Phobius"/>
    </source>
</evidence>
<sequence length="421" mass="44523">MITQPVFYRPSAQSGMSLVELMVGMVVALITTIAIMETYRGYEGQRRTTSASSESQTSGQFAHYQLDRDLRMAGYGLTNVRAAVGCNFGAAFAASLAPTNVFPAAPAGFNTPIIFPALIVDGGAAADGIRIMRANGGNAIPFNGAVPPLMPTNFNVTLTRSNVAFLVHRSDMALQINTIAGTCQLGQVTNEPDLDNLAQIAFAPGPATCSRTTCLNSSFNQLVSLVGSTELAHLGSLTMQSYTVANNALTSTMGILGATYDATGTLRTTPPAIATLAGRAETMQLADEIVDLQAQYGIDTVPADVVTNVNNWVEPTGVYAAAALTPPVARTIRAIRFAVVSRNSLRERPTDGTNCDATSSAVQATSARNITFPSGPPIVVNMARGSGASDGPNEWRCYRYQVFTGVVPLRNMIWNTRVLEP</sequence>
<keyword evidence="1" id="KW-0812">Transmembrane</keyword>
<dbReference type="Pfam" id="PF16074">
    <property type="entry name" value="PilW"/>
    <property type="match status" value="1"/>
</dbReference>
<keyword evidence="1" id="KW-0472">Membrane</keyword>
<protein>
    <recommendedName>
        <fullName evidence="4">Prepilin-type N-terminal cleavage/methylation domain-containing protein</fullName>
    </recommendedName>
</protein>
<keyword evidence="3" id="KW-1185">Reference proteome</keyword>
<organism evidence="2 3">
    <name type="scientific">Chitinimonas prasina</name>
    <dbReference type="NCBI Taxonomy" id="1434937"/>
    <lineage>
        <taxon>Bacteria</taxon>
        <taxon>Pseudomonadati</taxon>
        <taxon>Pseudomonadota</taxon>
        <taxon>Betaproteobacteria</taxon>
        <taxon>Neisseriales</taxon>
        <taxon>Chitinibacteraceae</taxon>
        <taxon>Chitinimonas</taxon>
    </lineage>
</organism>
<dbReference type="InterPro" id="IPR012902">
    <property type="entry name" value="N_methyl_site"/>
</dbReference>
<gene>
    <name evidence="2" type="ORF">GCM10007907_26950</name>
</gene>
<evidence type="ECO:0000313" key="3">
    <source>
        <dbReference type="Proteomes" id="UP001156706"/>
    </source>
</evidence>
<proteinExistence type="predicted"/>
<reference evidence="3" key="1">
    <citation type="journal article" date="2019" name="Int. J. Syst. Evol. Microbiol.">
        <title>The Global Catalogue of Microorganisms (GCM) 10K type strain sequencing project: providing services to taxonomists for standard genome sequencing and annotation.</title>
        <authorList>
            <consortium name="The Broad Institute Genomics Platform"/>
            <consortium name="The Broad Institute Genome Sequencing Center for Infectious Disease"/>
            <person name="Wu L."/>
            <person name="Ma J."/>
        </authorList>
    </citation>
    <scope>NUCLEOTIDE SEQUENCE [LARGE SCALE GENOMIC DNA]</scope>
    <source>
        <strain evidence="3">NBRC 110044</strain>
    </source>
</reference>
<name>A0ABQ5YFZ4_9NEIS</name>
<evidence type="ECO:0000313" key="2">
    <source>
        <dbReference type="EMBL" id="GLR13905.1"/>
    </source>
</evidence>
<accession>A0ABQ5YFZ4</accession>
<feature type="transmembrane region" description="Helical" evidence="1">
    <location>
        <begin position="15"/>
        <end position="36"/>
    </location>
</feature>
<keyword evidence="1" id="KW-1133">Transmembrane helix</keyword>
<dbReference type="EMBL" id="BSOG01000003">
    <property type="protein sequence ID" value="GLR13905.1"/>
    <property type="molecule type" value="Genomic_DNA"/>
</dbReference>
<dbReference type="PROSITE" id="PS00409">
    <property type="entry name" value="PROKAR_NTER_METHYL"/>
    <property type="match status" value="1"/>
</dbReference>
<evidence type="ECO:0008006" key="4">
    <source>
        <dbReference type="Google" id="ProtNLM"/>
    </source>
</evidence>